<evidence type="ECO:0000256" key="2">
    <source>
        <dbReference type="SAM" id="MobiDB-lite"/>
    </source>
</evidence>
<feature type="coiled-coil region" evidence="1">
    <location>
        <begin position="86"/>
        <end position="113"/>
    </location>
</feature>
<feature type="compositionally biased region" description="Basic and acidic residues" evidence="2">
    <location>
        <begin position="170"/>
        <end position="179"/>
    </location>
</feature>
<dbReference type="RefSeq" id="WP_106453102.1">
    <property type="nucleotide sequence ID" value="NZ_PXYH01000008.1"/>
</dbReference>
<evidence type="ECO:0000313" key="3">
    <source>
        <dbReference type="EMBL" id="PSJ44221.1"/>
    </source>
</evidence>
<protein>
    <recommendedName>
        <fullName evidence="5">Phage shock protein A</fullName>
    </recommendedName>
</protein>
<comment type="caution">
    <text evidence="3">The sequence shown here is derived from an EMBL/GenBank/DDBJ whole genome shotgun (WGS) entry which is preliminary data.</text>
</comment>
<feature type="coiled-coil region" evidence="1">
    <location>
        <begin position="32"/>
        <end position="59"/>
    </location>
</feature>
<evidence type="ECO:0008006" key="5">
    <source>
        <dbReference type="Google" id="ProtNLM"/>
    </source>
</evidence>
<evidence type="ECO:0000313" key="4">
    <source>
        <dbReference type="Proteomes" id="UP000242181"/>
    </source>
</evidence>
<name>A0A2P7R1X9_9GAMM</name>
<dbReference type="EMBL" id="PXYH01000008">
    <property type="protein sequence ID" value="PSJ44221.1"/>
    <property type="molecule type" value="Genomic_DNA"/>
</dbReference>
<gene>
    <name evidence="3" type="ORF">C7I36_07495</name>
</gene>
<feature type="region of interest" description="Disordered" evidence="2">
    <location>
        <begin position="170"/>
        <end position="194"/>
    </location>
</feature>
<sequence length="209" mass="23803">MSVLGQVLRSLQDSGRGSLDPDRVCVQLLRDCRHAEQHMLGLERQCRQLKAEFERLNARQAPLARRLAGLEQATLAALGRGEEQQARRLATEVAAAEDEQDAVRQRLERLGRRLRYYQDRWLGAERHYHDLCRQLAMAKTTACVRKTMAAIRHHPQVTLVNAKQALADIRAREQQKDRDPEPDDSPQALCPHSADQVLARLQRQLGGRP</sequence>
<keyword evidence="4" id="KW-1185">Reference proteome</keyword>
<reference evidence="3 4" key="1">
    <citation type="submission" date="2018-03" db="EMBL/GenBank/DDBJ databases">
        <title>The draft genome of Zobellella taiwanensis JCM 13381.</title>
        <authorList>
            <person name="Liu L."/>
            <person name="Li L."/>
            <person name="Wang T."/>
            <person name="Zhang X."/>
            <person name="Liang L."/>
        </authorList>
    </citation>
    <scope>NUCLEOTIDE SEQUENCE [LARGE SCALE GENOMIC DNA]</scope>
    <source>
        <strain evidence="3 4">JCM 13381</strain>
    </source>
</reference>
<proteinExistence type="predicted"/>
<dbReference type="Proteomes" id="UP000242181">
    <property type="component" value="Unassembled WGS sequence"/>
</dbReference>
<accession>A0A2P7R1X9</accession>
<dbReference type="AlphaFoldDB" id="A0A2P7R1X9"/>
<evidence type="ECO:0000256" key="1">
    <source>
        <dbReference type="SAM" id="Coils"/>
    </source>
</evidence>
<organism evidence="3 4">
    <name type="scientific">Zobellella taiwanensis</name>
    <dbReference type="NCBI Taxonomy" id="347535"/>
    <lineage>
        <taxon>Bacteria</taxon>
        <taxon>Pseudomonadati</taxon>
        <taxon>Pseudomonadota</taxon>
        <taxon>Gammaproteobacteria</taxon>
        <taxon>Aeromonadales</taxon>
        <taxon>Aeromonadaceae</taxon>
        <taxon>Zobellella</taxon>
    </lineage>
</organism>
<keyword evidence="1" id="KW-0175">Coiled coil</keyword>